<organism evidence="2">
    <name type="scientific">marine metagenome</name>
    <dbReference type="NCBI Taxonomy" id="408172"/>
    <lineage>
        <taxon>unclassified sequences</taxon>
        <taxon>metagenomes</taxon>
        <taxon>ecological metagenomes</taxon>
    </lineage>
</organism>
<dbReference type="EMBL" id="UINC01149641">
    <property type="protein sequence ID" value="SVD42236.1"/>
    <property type="molecule type" value="Genomic_DNA"/>
</dbReference>
<accession>A0A382V6N1</accession>
<feature type="non-terminal residue" evidence="2">
    <location>
        <position position="54"/>
    </location>
</feature>
<evidence type="ECO:0000259" key="1">
    <source>
        <dbReference type="Pfam" id="PF12215"/>
    </source>
</evidence>
<proteinExistence type="predicted"/>
<dbReference type="InterPro" id="IPR024462">
    <property type="entry name" value="GH116_N"/>
</dbReference>
<name>A0A382V6N1_9ZZZZ</name>
<protein>
    <recommendedName>
        <fullName evidence="1">Glycosyl-hydrolase family 116 N-terminal domain-containing protein</fullName>
    </recommendedName>
</protein>
<dbReference type="Pfam" id="PF12215">
    <property type="entry name" value="Glyco_hydr_116N"/>
    <property type="match status" value="1"/>
</dbReference>
<gene>
    <name evidence="2" type="ORF">METZ01_LOCUS395090</name>
</gene>
<dbReference type="AlphaFoldDB" id="A0A382V6N1"/>
<reference evidence="2" key="1">
    <citation type="submission" date="2018-05" db="EMBL/GenBank/DDBJ databases">
        <authorList>
            <person name="Lanie J.A."/>
            <person name="Ng W.-L."/>
            <person name="Kazmierczak K.M."/>
            <person name="Andrzejewski T.M."/>
            <person name="Davidsen T.M."/>
            <person name="Wayne K.J."/>
            <person name="Tettelin H."/>
            <person name="Glass J.I."/>
            <person name="Rusch D."/>
            <person name="Podicherti R."/>
            <person name="Tsui H.-C.T."/>
            <person name="Winkler M.E."/>
        </authorList>
    </citation>
    <scope>NUCLEOTIDE SEQUENCE</scope>
</reference>
<evidence type="ECO:0000313" key="2">
    <source>
        <dbReference type="EMBL" id="SVD42236.1"/>
    </source>
</evidence>
<sequence>MSKTALHPAWPVLKTYDRDHLARIALPLGGIGTGTVSLGGRGDLRDWEIVNRPA</sequence>
<feature type="domain" description="Glycosyl-hydrolase family 116 N-terminal" evidence="1">
    <location>
        <begin position="25"/>
        <end position="50"/>
    </location>
</feature>